<keyword evidence="6" id="KW-0170">Cobalt</keyword>
<dbReference type="OMA" id="RIMRVDQ"/>
<dbReference type="EMBL" id="FN430048">
    <property type="protein sequence ID" value="CAZ80879.1"/>
    <property type="molecule type" value="Genomic_DNA"/>
</dbReference>
<reference evidence="9 10" key="1">
    <citation type="journal article" date="2010" name="Nature">
        <title>Perigord black truffle genome uncovers evolutionary origins and mechanisms of symbiosis.</title>
        <authorList>
            <person name="Martin F."/>
            <person name="Kohler A."/>
            <person name="Murat C."/>
            <person name="Balestrini R."/>
            <person name="Coutinho P.M."/>
            <person name="Jaillon O."/>
            <person name="Montanini B."/>
            <person name="Morin E."/>
            <person name="Noel B."/>
            <person name="Percudani R."/>
            <person name="Porcel B."/>
            <person name="Rubini A."/>
            <person name="Amicucci A."/>
            <person name="Amselem J."/>
            <person name="Anthouard V."/>
            <person name="Arcioni S."/>
            <person name="Artiguenave F."/>
            <person name="Aury J.M."/>
            <person name="Ballario P."/>
            <person name="Bolchi A."/>
            <person name="Brenna A."/>
            <person name="Brun A."/>
            <person name="Buee M."/>
            <person name="Cantarel B."/>
            <person name="Chevalier G."/>
            <person name="Couloux A."/>
            <person name="Da Silva C."/>
            <person name="Denoeud F."/>
            <person name="Duplessis S."/>
            <person name="Ghignone S."/>
            <person name="Hilselberger B."/>
            <person name="Iotti M."/>
            <person name="Marcais B."/>
            <person name="Mello A."/>
            <person name="Miranda M."/>
            <person name="Pacioni G."/>
            <person name="Quesneville H."/>
            <person name="Riccioni C."/>
            <person name="Ruotolo R."/>
            <person name="Splivallo R."/>
            <person name="Stocchi V."/>
            <person name="Tisserant E."/>
            <person name="Viscomi A.R."/>
            <person name="Zambonelli A."/>
            <person name="Zampieri E."/>
            <person name="Henrissat B."/>
            <person name="Lebrun M.H."/>
            <person name="Paolocci F."/>
            <person name="Bonfante P."/>
            <person name="Ottonello S."/>
            <person name="Wincker P."/>
        </authorList>
    </citation>
    <scope>NUCLEOTIDE SEQUENCE [LARGE SCALE GENOMIC DNA]</scope>
    <source>
        <strain evidence="9 10">Mel28</strain>
    </source>
</reference>
<gene>
    <name evidence="9" type="ORF">GSTUM_00003032001</name>
</gene>
<dbReference type="STRING" id="656061.D5G8N6"/>
<dbReference type="PROSITE" id="PS51677">
    <property type="entry name" value="NODB"/>
    <property type="match status" value="1"/>
</dbReference>
<feature type="signal peptide" evidence="7">
    <location>
        <begin position="1"/>
        <end position="20"/>
    </location>
</feature>
<keyword evidence="4" id="KW-0378">Hydrolase</keyword>
<evidence type="ECO:0000256" key="6">
    <source>
        <dbReference type="ARBA" id="ARBA00023285"/>
    </source>
</evidence>
<dbReference type="GO" id="GO:0016810">
    <property type="term" value="F:hydrolase activity, acting on carbon-nitrogen (but not peptide) bonds"/>
    <property type="evidence" value="ECO:0007669"/>
    <property type="project" value="InterPro"/>
</dbReference>
<dbReference type="GO" id="GO:0005975">
    <property type="term" value="P:carbohydrate metabolic process"/>
    <property type="evidence" value="ECO:0007669"/>
    <property type="project" value="InterPro"/>
</dbReference>
<dbReference type="Pfam" id="PF01522">
    <property type="entry name" value="Polysacc_deac_1"/>
    <property type="match status" value="1"/>
</dbReference>
<organism evidence="9 10">
    <name type="scientific">Tuber melanosporum (strain Mel28)</name>
    <name type="common">Perigord black truffle</name>
    <dbReference type="NCBI Taxonomy" id="656061"/>
    <lineage>
        <taxon>Eukaryota</taxon>
        <taxon>Fungi</taxon>
        <taxon>Dikarya</taxon>
        <taxon>Ascomycota</taxon>
        <taxon>Pezizomycotina</taxon>
        <taxon>Pezizomycetes</taxon>
        <taxon>Pezizales</taxon>
        <taxon>Tuberaceae</taxon>
        <taxon>Tuber</taxon>
    </lineage>
</organism>
<dbReference type="eggNOG" id="ENOG502S8H7">
    <property type="taxonomic scope" value="Eukaryota"/>
</dbReference>
<evidence type="ECO:0000256" key="5">
    <source>
        <dbReference type="ARBA" id="ARBA00023277"/>
    </source>
</evidence>
<evidence type="ECO:0000259" key="8">
    <source>
        <dbReference type="PROSITE" id="PS51677"/>
    </source>
</evidence>
<dbReference type="RefSeq" id="XP_002836688.1">
    <property type="nucleotide sequence ID" value="XM_002836642.1"/>
</dbReference>
<accession>D5G8N6</accession>
<evidence type="ECO:0000256" key="2">
    <source>
        <dbReference type="ARBA" id="ARBA00022723"/>
    </source>
</evidence>
<name>D5G8N6_TUBMM</name>
<protein>
    <submittedName>
        <fullName evidence="9">(Perigord truffle) hypothetical protein</fullName>
    </submittedName>
</protein>
<dbReference type="AlphaFoldDB" id="D5G8N6"/>
<dbReference type="InParanoid" id="D5G8N6"/>
<evidence type="ECO:0000256" key="1">
    <source>
        <dbReference type="ARBA" id="ARBA00001941"/>
    </source>
</evidence>
<dbReference type="InterPro" id="IPR011330">
    <property type="entry name" value="Glyco_hydro/deAcase_b/a-brl"/>
</dbReference>
<evidence type="ECO:0000313" key="10">
    <source>
        <dbReference type="Proteomes" id="UP000006911"/>
    </source>
</evidence>
<keyword evidence="10" id="KW-1185">Reference proteome</keyword>
<dbReference type="Gene3D" id="3.20.20.370">
    <property type="entry name" value="Glycoside hydrolase/deacetylase"/>
    <property type="match status" value="1"/>
</dbReference>
<feature type="domain" description="NodB homology" evidence="8">
    <location>
        <begin position="201"/>
        <end position="390"/>
    </location>
</feature>
<dbReference type="InterPro" id="IPR002509">
    <property type="entry name" value="NODB_dom"/>
</dbReference>
<dbReference type="HOGENOM" id="CLU_022194_1_0_1"/>
<dbReference type="Proteomes" id="UP000006911">
    <property type="component" value="Unassembled WGS sequence"/>
</dbReference>
<evidence type="ECO:0000256" key="3">
    <source>
        <dbReference type="ARBA" id="ARBA00022729"/>
    </source>
</evidence>
<dbReference type="PANTHER" id="PTHR46471:SF6">
    <property type="entry name" value="GLYCOSYL HYDROLASE"/>
    <property type="match status" value="1"/>
</dbReference>
<evidence type="ECO:0000256" key="7">
    <source>
        <dbReference type="SAM" id="SignalP"/>
    </source>
</evidence>
<keyword evidence="5" id="KW-0119">Carbohydrate metabolism</keyword>
<dbReference type="GeneID" id="9186247"/>
<keyword evidence="2" id="KW-0479">Metal-binding</keyword>
<evidence type="ECO:0000256" key="4">
    <source>
        <dbReference type="ARBA" id="ARBA00022801"/>
    </source>
</evidence>
<dbReference type="SUPFAM" id="SSF88713">
    <property type="entry name" value="Glycoside hydrolase/deacetylase"/>
    <property type="match status" value="1"/>
</dbReference>
<dbReference type="GO" id="GO:0046872">
    <property type="term" value="F:metal ion binding"/>
    <property type="evidence" value="ECO:0007669"/>
    <property type="project" value="UniProtKB-KW"/>
</dbReference>
<keyword evidence="3 7" id="KW-0732">Signal</keyword>
<dbReference type="KEGG" id="tml:GSTUM_00003032001"/>
<dbReference type="CDD" id="cd10917">
    <property type="entry name" value="CE4_NodB_like_6s_7s"/>
    <property type="match status" value="1"/>
</dbReference>
<evidence type="ECO:0000313" key="9">
    <source>
        <dbReference type="EMBL" id="CAZ80879.1"/>
    </source>
</evidence>
<sequence>MNTRNLFLLALAGFTSGVLSENIVIDDFKKQGTNNLNVYHGCDEGGGISCSWGGDGLTIRSSDVDYSYYSQFTSQRGDGGCQDISSWERRFVHIKFSGSPDFSVALQQNNGQCSTTQAPYPETWDIVYAADYSDGSDIYIPISHFSIDRSRAIGFAFKAFRNAGAETKFSLLEIVDALPGGRSVPEKKPTGPLYFACTRPNSIAFGIDDGVPEFAQQVMDIIEQENIKVTFFTVGQALDDSSQNFKQVYQDAIKKGHQVALHSYTHPKIEGLLDLSVIDNEFRLSRESTLRNLGVDSKYFRAPYGTDGALTRQRLQANVPGAKVINWSVDIEDWRWGQSPSPENLKQTEAVTRDLGKGGNLFVAHYLYPSTVEQFRTFIQLAKKTGKTIMRIDQCLEDPEAPPL</sequence>
<dbReference type="PANTHER" id="PTHR46471">
    <property type="entry name" value="CHITIN DEACETYLASE"/>
    <property type="match status" value="1"/>
</dbReference>
<comment type="cofactor">
    <cofactor evidence="1">
        <name>Co(2+)</name>
        <dbReference type="ChEBI" id="CHEBI:48828"/>
    </cofactor>
</comment>
<proteinExistence type="predicted"/>
<feature type="chain" id="PRO_5003072242" evidence="7">
    <location>
        <begin position="21"/>
        <end position="404"/>
    </location>
</feature>